<comment type="similarity">
    <text evidence="1">Belongs to the transglycosylase Slt family.</text>
</comment>
<dbReference type="EC" id="4.2.2.-" evidence="5"/>
<comment type="similarity">
    <text evidence="2">Belongs to the virb1 family.</text>
</comment>
<evidence type="ECO:0000313" key="6">
    <source>
        <dbReference type="Proteomes" id="UP000193862"/>
    </source>
</evidence>
<dbReference type="PANTHER" id="PTHR37423:SF2">
    <property type="entry name" value="MEMBRANE-BOUND LYTIC MUREIN TRANSGLYCOSYLASE C"/>
    <property type="match status" value="1"/>
</dbReference>
<keyword evidence="5" id="KW-0456">Lyase</keyword>
<accession>A0A1Y5S5M9</accession>
<dbReference type="AlphaFoldDB" id="A0A1Y5S5M9"/>
<proteinExistence type="inferred from homology"/>
<dbReference type="InterPro" id="IPR023346">
    <property type="entry name" value="Lysozyme-like_dom_sf"/>
</dbReference>
<dbReference type="CDD" id="cd00254">
    <property type="entry name" value="LT-like"/>
    <property type="match status" value="1"/>
</dbReference>
<dbReference type="Gene3D" id="1.10.530.10">
    <property type="match status" value="1"/>
</dbReference>
<name>A0A1Y5S5M9_9RHOB</name>
<evidence type="ECO:0000259" key="4">
    <source>
        <dbReference type="Pfam" id="PF01464"/>
    </source>
</evidence>
<sequence length="307" mass="32091">MRQSILLFCAGFSVLLCVQGFAAFAQEVRVTPRPWPKVESKRIGVPSGPIGKRITVQITQEDAAKAAAAQAELHALMLEQAGLSSVDETAVTPLSPLAGPVPATPPLSGYEWYWAQVAHDLAGADAARFTQAVASLEGPEGQRVPVPRLADLAAIVDQYGADLLINSIDTQVSPALALAVIAVESAGKSDAASPVGAQGLMQLMPDTAARFDVSDATDASENIRAGITYLDWLLGEFNGDPVLALAGYNAGEGAVKKAGGVPPYAETRAYVPKVMAAWTVARGLCLTQPELYSDGCVFATSKDTVRN</sequence>
<dbReference type="Pfam" id="PF01464">
    <property type="entry name" value="SLT"/>
    <property type="match status" value="1"/>
</dbReference>
<feature type="chain" id="PRO_5012034499" evidence="3">
    <location>
        <begin position="26"/>
        <end position="307"/>
    </location>
</feature>
<dbReference type="SUPFAM" id="SSF53955">
    <property type="entry name" value="Lysozyme-like"/>
    <property type="match status" value="1"/>
</dbReference>
<keyword evidence="6" id="KW-1185">Reference proteome</keyword>
<reference evidence="5 6" key="1">
    <citation type="submission" date="2017-03" db="EMBL/GenBank/DDBJ databases">
        <authorList>
            <person name="Afonso C.L."/>
            <person name="Miller P.J."/>
            <person name="Scott M.A."/>
            <person name="Spackman E."/>
            <person name="Goraichik I."/>
            <person name="Dimitrov K.M."/>
            <person name="Suarez D.L."/>
            <person name="Swayne D.E."/>
        </authorList>
    </citation>
    <scope>NUCLEOTIDE SEQUENCE [LARGE SCALE GENOMIC DNA]</scope>
    <source>
        <strain evidence="5 6">CECT 8620</strain>
    </source>
</reference>
<dbReference type="RefSeq" id="WP_085835807.1">
    <property type="nucleotide sequence ID" value="NZ_FWFS01000003.1"/>
</dbReference>
<feature type="domain" description="Transglycosylase SLT" evidence="4">
    <location>
        <begin position="170"/>
        <end position="260"/>
    </location>
</feature>
<gene>
    <name evidence="5" type="primary">slt_2</name>
    <name evidence="5" type="ORF">AQS8620_01071</name>
</gene>
<evidence type="ECO:0000313" key="5">
    <source>
        <dbReference type="EMBL" id="SLN32218.1"/>
    </source>
</evidence>
<keyword evidence="3" id="KW-0732">Signal</keyword>
<dbReference type="EMBL" id="FWFS01000003">
    <property type="protein sequence ID" value="SLN32218.1"/>
    <property type="molecule type" value="Genomic_DNA"/>
</dbReference>
<dbReference type="GO" id="GO:0016829">
    <property type="term" value="F:lyase activity"/>
    <property type="evidence" value="ECO:0007669"/>
    <property type="project" value="UniProtKB-KW"/>
</dbReference>
<protein>
    <submittedName>
        <fullName evidence="5">Soluble lytic murein transglycosylase</fullName>
        <ecNumber evidence="5">4.2.2.-</ecNumber>
    </submittedName>
</protein>
<evidence type="ECO:0000256" key="2">
    <source>
        <dbReference type="ARBA" id="ARBA00009387"/>
    </source>
</evidence>
<dbReference type="Proteomes" id="UP000193862">
    <property type="component" value="Unassembled WGS sequence"/>
</dbReference>
<organism evidence="5 6">
    <name type="scientific">Aquimixticola soesokkakensis</name>
    <dbReference type="NCBI Taxonomy" id="1519096"/>
    <lineage>
        <taxon>Bacteria</taxon>
        <taxon>Pseudomonadati</taxon>
        <taxon>Pseudomonadota</taxon>
        <taxon>Alphaproteobacteria</taxon>
        <taxon>Rhodobacterales</taxon>
        <taxon>Paracoccaceae</taxon>
        <taxon>Aquimixticola</taxon>
    </lineage>
</organism>
<dbReference type="PANTHER" id="PTHR37423">
    <property type="entry name" value="SOLUBLE LYTIC MUREIN TRANSGLYCOSYLASE-RELATED"/>
    <property type="match status" value="1"/>
</dbReference>
<dbReference type="OrthoDB" id="9815002at2"/>
<evidence type="ECO:0000256" key="1">
    <source>
        <dbReference type="ARBA" id="ARBA00007734"/>
    </source>
</evidence>
<dbReference type="InterPro" id="IPR008258">
    <property type="entry name" value="Transglycosylase_SLT_dom_1"/>
</dbReference>
<evidence type="ECO:0000256" key="3">
    <source>
        <dbReference type="SAM" id="SignalP"/>
    </source>
</evidence>
<feature type="signal peptide" evidence="3">
    <location>
        <begin position="1"/>
        <end position="25"/>
    </location>
</feature>